<dbReference type="NCBIfam" id="TIGR02532">
    <property type="entry name" value="IV_pilin_GFxxxE"/>
    <property type="match status" value="1"/>
</dbReference>
<dbReference type="EMBL" id="JAKNRW010000026">
    <property type="protein sequence ID" value="MCK1792938.1"/>
    <property type="molecule type" value="Genomic_DNA"/>
</dbReference>
<proteinExistence type="predicted"/>
<keyword evidence="5" id="KW-0997">Cell inner membrane</keyword>
<dbReference type="PRINTS" id="PR00885">
    <property type="entry name" value="BCTERIALGSPH"/>
</dbReference>
<comment type="caution">
    <text evidence="11">The sequence shown here is derived from an EMBL/GenBank/DDBJ whole genome shotgun (WGS) entry which is preliminary data.</text>
</comment>
<dbReference type="InterPro" id="IPR012902">
    <property type="entry name" value="N_methyl_site"/>
</dbReference>
<gene>
    <name evidence="11" type="primary">gspH</name>
    <name evidence="11" type="ORF">L9059_22710</name>
</gene>
<keyword evidence="7 10" id="KW-1133">Transmembrane helix</keyword>
<evidence type="ECO:0000256" key="4">
    <source>
        <dbReference type="ARBA" id="ARBA00022481"/>
    </source>
</evidence>
<dbReference type="Gene3D" id="3.55.40.10">
    <property type="entry name" value="minor pseudopilin epsh domain"/>
    <property type="match status" value="1"/>
</dbReference>
<evidence type="ECO:0000256" key="10">
    <source>
        <dbReference type="SAM" id="Phobius"/>
    </source>
</evidence>
<name>A0ABT0F4K7_9PSED</name>
<evidence type="ECO:0000256" key="2">
    <source>
        <dbReference type="ARBA" id="ARBA00021549"/>
    </source>
</evidence>
<evidence type="ECO:0000256" key="1">
    <source>
        <dbReference type="ARBA" id="ARBA00004377"/>
    </source>
</evidence>
<dbReference type="InterPro" id="IPR002416">
    <property type="entry name" value="T2SS_protein-GspH"/>
</dbReference>
<protein>
    <recommendedName>
        <fullName evidence="2">Type II secretion system protein H</fullName>
    </recommendedName>
    <alternativeName>
        <fullName evidence="9">General secretion pathway protein H</fullName>
    </alternativeName>
</protein>
<dbReference type="Proteomes" id="UP001299876">
    <property type="component" value="Unassembled WGS sequence"/>
</dbReference>
<sequence length="155" mass="16940">MHHRSDGFTLIELMIVIVLIGILLGMVSLAMGQNPARQARQEASNIVSLIHHLRERAVLDGLDYGVRLSADGYRGMRLAGQGWESITLFYPWPDNLRMHLELDGGISSLGADDGPPQLLMLSSDETSVFTLTFMTADTTWLSLSSDGIGEVLIDG</sequence>
<dbReference type="SUPFAM" id="SSF54523">
    <property type="entry name" value="Pili subunits"/>
    <property type="match status" value="1"/>
</dbReference>
<evidence type="ECO:0000313" key="11">
    <source>
        <dbReference type="EMBL" id="MCK1792938.1"/>
    </source>
</evidence>
<evidence type="ECO:0000256" key="5">
    <source>
        <dbReference type="ARBA" id="ARBA00022519"/>
    </source>
</evidence>
<reference evidence="11 12" key="1">
    <citation type="submission" date="2022-02" db="EMBL/GenBank/DDBJ databases">
        <title>Comparative genomics of the first Antarctic Pseudomonas spp. capable of biotransforming 2,4,6-Trinitrotoluene.</title>
        <authorList>
            <person name="Cabrera M.A."/>
            <person name="Marquez S.L."/>
            <person name="Perez-Donoso J.M."/>
        </authorList>
    </citation>
    <scope>NUCLEOTIDE SEQUENCE [LARGE SCALE GENOMIC DNA]</scope>
    <source>
        <strain evidence="11 12">TNT19</strain>
    </source>
</reference>
<keyword evidence="3" id="KW-1003">Cell membrane</keyword>
<comment type="subcellular location">
    <subcellularLocation>
        <location evidence="1">Cell inner membrane</location>
        <topology evidence="1">Single-pass membrane protein</topology>
    </subcellularLocation>
</comment>
<dbReference type="Pfam" id="PF07963">
    <property type="entry name" value="N_methyl"/>
    <property type="match status" value="1"/>
</dbReference>
<dbReference type="InterPro" id="IPR045584">
    <property type="entry name" value="Pilin-like"/>
</dbReference>
<organism evidence="11 12">
    <name type="scientific">Pseudomonas violetae</name>
    <dbReference type="NCBI Taxonomy" id="2915813"/>
    <lineage>
        <taxon>Bacteria</taxon>
        <taxon>Pseudomonadati</taxon>
        <taxon>Pseudomonadota</taxon>
        <taxon>Gammaproteobacteria</taxon>
        <taxon>Pseudomonadales</taxon>
        <taxon>Pseudomonadaceae</taxon>
        <taxon>Pseudomonas</taxon>
    </lineage>
</organism>
<dbReference type="InterPro" id="IPR049875">
    <property type="entry name" value="TypeII_GspH"/>
</dbReference>
<keyword evidence="8 10" id="KW-0472">Membrane</keyword>
<evidence type="ECO:0000256" key="8">
    <source>
        <dbReference type="ARBA" id="ARBA00023136"/>
    </source>
</evidence>
<accession>A0ABT0F4K7</accession>
<dbReference type="RefSeq" id="WP_247293148.1">
    <property type="nucleotide sequence ID" value="NZ_JAKNRW010000026.1"/>
</dbReference>
<evidence type="ECO:0000256" key="6">
    <source>
        <dbReference type="ARBA" id="ARBA00022692"/>
    </source>
</evidence>
<evidence type="ECO:0000256" key="3">
    <source>
        <dbReference type="ARBA" id="ARBA00022475"/>
    </source>
</evidence>
<feature type="transmembrane region" description="Helical" evidence="10">
    <location>
        <begin position="7"/>
        <end position="31"/>
    </location>
</feature>
<keyword evidence="6 10" id="KW-0812">Transmembrane</keyword>
<keyword evidence="12" id="KW-1185">Reference proteome</keyword>
<keyword evidence="4" id="KW-0488">Methylation</keyword>
<evidence type="ECO:0000313" key="12">
    <source>
        <dbReference type="Proteomes" id="UP001299876"/>
    </source>
</evidence>
<dbReference type="NCBIfam" id="TIGR01708">
    <property type="entry name" value="typeII_sec_gspH"/>
    <property type="match status" value="1"/>
</dbReference>
<evidence type="ECO:0000256" key="9">
    <source>
        <dbReference type="ARBA" id="ARBA00030775"/>
    </source>
</evidence>
<evidence type="ECO:0000256" key="7">
    <source>
        <dbReference type="ARBA" id="ARBA00022989"/>
    </source>
</evidence>